<dbReference type="InterPro" id="IPR012334">
    <property type="entry name" value="Pectin_lyas_fold"/>
</dbReference>
<dbReference type="SUPFAM" id="SSF51126">
    <property type="entry name" value="Pectin lyase-like"/>
    <property type="match status" value="2"/>
</dbReference>
<sequence>MMRFNRVIMVFSLVLITMILKAQDRNIGVNEVYPPAMFKENGGRFINVKKLVESGVYTVNAAGDGVTDDSDAIIAAMDWVMNRLRASGQPCGWRESWYIYFPNGTYRVSKPLVYSGDQVPDCVPAQASATREGTAGLKLVGQNRDSVIIKLNDNATGFGTGMKKPVVSFSKFDKGTIFNNAPAGFHFRNITIHTGSGNPGAIGLDFYGANTARLDNVKIVGAGEIGLHVRIGSAHGYYSNLVIDGFKYGIYLDGDAESHPAIEYVSLSNHSGSGILLSGISTSLRKVYSTNAITGLILQKKGTRFPHAVIVDSKFENGTSLNTGIRITDGFLFARNVELLGYGTGIKKLDTTVAASGTTAEYSSGSFKAFSETRVRSGVVKSMNLAVLDYPLIAWEGNFNDWANVDDYGAVGDGVTDDMAAIQLAMNAGKKVVYFPKNKYKISGTVSIPAAVKQVQGAGVWIEAGGVKFDVNALSADTLLLRDIELASGSIKHTAKRQLFLESTSSAGNVYTSFLTDSGTKVFANNTHGFARLDGTIKYVKAYVRFVNNEKVDHFQINAGISSTLWIFGFKTEKTYSVMKARDGAKMEVLGGLLNRYGTDVDPDPVGILNDNSDISVIAATNGPDRYWNPMIKDIQGIVTKNWLMNEFPFRGFGTNIVIPLYVSYGF</sequence>
<protein>
    <recommendedName>
        <fullName evidence="1">Rhamnogalacturonase A/B/Epimerase-like pectate lyase domain-containing protein</fullName>
    </recommendedName>
</protein>
<dbReference type="Gene3D" id="2.160.20.10">
    <property type="entry name" value="Single-stranded right-handed beta-helix, Pectin lyase-like"/>
    <property type="match status" value="2"/>
</dbReference>
<evidence type="ECO:0000259" key="1">
    <source>
        <dbReference type="Pfam" id="PF12708"/>
    </source>
</evidence>
<accession>A0A4R0NJP0</accession>
<dbReference type="AlphaFoldDB" id="A0A4R0NJP0"/>
<feature type="domain" description="Rhamnogalacturonase A/B/Epimerase-like pectate lyase" evidence="1">
    <location>
        <begin position="402"/>
        <end position="459"/>
    </location>
</feature>
<gene>
    <name evidence="2" type="ORF">EZ444_02275</name>
</gene>
<dbReference type="RefSeq" id="WP_131606811.1">
    <property type="nucleotide sequence ID" value="NZ_SJSM01000001.1"/>
</dbReference>
<proteinExistence type="predicted"/>
<evidence type="ECO:0000313" key="3">
    <source>
        <dbReference type="Proteomes" id="UP000291117"/>
    </source>
</evidence>
<dbReference type="OrthoDB" id="241638at2"/>
<dbReference type="Proteomes" id="UP000291117">
    <property type="component" value="Unassembled WGS sequence"/>
</dbReference>
<dbReference type="EMBL" id="SJSM01000001">
    <property type="protein sequence ID" value="TCC99523.1"/>
    <property type="molecule type" value="Genomic_DNA"/>
</dbReference>
<feature type="domain" description="Rhamnogalacturonase A/B/Epimerase-like pectate lyase" evidence="1">
    <location>
        <begin position="57"/>
        <end position="291"/>
    </location>
</feature>
<reference evidence="2 3" key="1">
    <citation type="submission" date="2019-02" db="EMBL/GenBank/DDBJ databases">
        <title>Pedobacter sp. RP-3-8 sp. nov., isolated from Arctic soil.</title>
        <authorList>
            <person name="Dahal R.H."/>
        </authorList>
    </citation>
    <scope>NUCLEOTIDE SEQUENCE [LARGE SCALE GENOMIC DNA]</scope>
    <source>
        <strain evidence="2 3">RP-3-8</strain>
    </source>
</reference>
<name>A0A4R0NJP0_9SPHI</name>
<organism evidence="2 3">
    <name type="scientific">Pedobacter hiemivivus</name>
    <dbReference type="NCBI Taxonomy" id="2530454"/>
    <lineage>
        <taxon>Bacteria</taxon>
        <taxon>Pseudomonadati</taxon>
        <taxon>Bacteroidota</taxon>
        <taxon>Sphingobacteriia</taxon>
        <taxon>Sphingobacteriales</taxon>
        <taxon>Sphingobacteriaceae</taxon>
        <taxon>Pedobacter</taxon>
    </lineage>
</organism>
<dbReference type="Pfam" id="PF12708">
    <property type="entry name" value="Pect-lyase_RHGA_epim"/>
    <property type="match status" value="2"/>
</dbReference>
<keyword evidence="3" id="KW-1185">Reference proteome</keyword>
<dbReference type="InterPro" id="IPR011050">
    <property type="entry name" value="Pectin_lyase_fold/virulence"/>
</dbReference>
<comment type="caution">
    <text evidence="2">The sequence shown here is derived from an EMBL/GenBank/DDBJ whole genome shotgun (WGS) entry which is preliminary data.</text>
</comment>
<evidence type="ECO:0000313" key="2">
    <source>
        <dbReference type="EMBL" id="TCC99523.1"/>
    </source>
</evidence>
<dbReference type="InterPro" id="IPR024535">
    <property type="entry name" value="RHGA/B-epi-like_pectate_lyase"/>
</dbReference>